<accession>A0ABS5JWX0</accession>
<dbReference type="RefSeq" id="WP_212216664.1">
    <property type="nucleotide sequence ID" value="NZ_JAGUCO010000011.1"/>
</dbReference>
<reference evidence="2 3" key="1">
    <citation type="journal article" date="2015" name="Int. J. Syst. Evol. Microbiol.">
        <title>Carboxylicivirga linearis sp. nov., isolated from a sea cucumber culture pond.</title>
        <authorList>
            <person name="Wang F.Q."/>
            <person name="Zhou Y.X."/>
            <person name="Lin X.Z."/>
            <person name="Chen G.J."/>
            <person name="Du Z.J."/>
        </authorList>
    </citation>
    <scope>NUCLEOTIDE SEQUENCE [LARGE SCALE GENOMIC DNA]</scope>
    <source>
        <strain evidence="2 3">FB218</strain>
    </source>
</reference>
<feature type="domain" description="Beta-lactamase-related" evidence="1">
    <location>
        <begin position="46"/>
        <end position="338"/>
    </location>
</feature>
<dbReference type="Proteomes" id="UP000708576">
    <property type="component" value="Unassembled WGS sequence"/>
</dbReference>
<sequence length="355" mass="39314">MKKYIYSVISILLVCASCTKDEVPANYSIDYTNPQLFFEELEYHGAVLISKSGNDIIRKGFGMANHETGESNTVTTKFRIGSVSKTLTGMGIIQLKRDGLIASFDQSLSDLDPLFSSFSEITLRQLLMHQSGIPDYIPMVEDAAKTGEAISPIKICELLEEHISSEGLVFTPGTSMQYSNSNYLLAAVLIEKLAGSSYENYIHQNILQPLNMQHTEMGTNSIPSQGYAQGYNGTQNVSDYPMAITIGAGCWTSSVEDMEIWCKAVMEDEWLTEEEKNVIWGLDVAAETTVFGMSWFVSNINNKTFIWHGGDIDGFSSLIGFIPESEGVIIALSNEQDNTAIIRNTIIETILHNEF</sequence>
<keyword evidence="3" id="KW-1185">Reference proteome</keyword>
<dbReference type="InterPro" id="IPR050491">
    <property type="entry name" value="AmpC-like"/>
</dbReference>
<dbReference type="EMBL" id="JAGUCO010000011">
    <property type="protein sequence ID" value="MBS2099422.1"/>
    <property type="molecule type" value="Genomic_DNA"/>
</dbReference>
<evidence type="ECO:0000259" key="1">
    <source>
        <dbReference type="Pfam" id="PF00144"/>
    </source>
</evidence>
<evidence type="ECO:0000313" key="3">
    <source>
        <dbReference type="Proteomes" id="UP000708576"/>
    </source>
</evidence>
<dbReference type="Gene3D" id="3.40.710.10">
    <property type="entry name" value="DD-peptidase/beta-lactamase superfamily"/>
    <property type="match status" value="1"/>
</dbReference>
<dbReference type="InterPro" id="IPR001466">
    <property type="entry name" value="Beta-lactam-related"/>
</dbReference>
<name>A0ABS5JWX0_9BACT</name>
<dbReference type="SUPFAM" id="SSF56601">
    <property type="entry name" value="beta-lactamase/transpeptidase-like"/>
    <property type="match status" value="1"/>
</dbReference>
<dbReference type="PANTHER" id="PTHR46825">
    <property type="entry name" value="D-ALANYL-D-ALANINE-CARBOXYPEPTIDASE/ENDOPEPTIDASE AMPH"/>
    <property type="match status" value="1"/>
</dbReference>
<organism evidence="2 3">
    <name type="scientific">Carboxylicivirga linearis</name>
    <dbReference type="NCBI Taxonomy" id="1628157"/>
    <lineage>
        <taxon>Bacteria</taxon>
        <taxon>Pseudomonadati</taxon>
        <taxon>Bacteroidota</taxon>
        <taxon>Bacteroidia</taxon>
        <taxon>Marinilabiliales</taxon>
        <taxon>Marinilabiliaceae</taxon>
        <taxon>Carboxylicivirga</taxon>
    </lineage>
</organism>
<comment type="caution">
    <text evidence="2">The sequence shown here is derived from an EMBL/GenBank/DDBJ whole genome shotgun (WGS) entry which is preliminary data.</text>
</comment>
<evidence type="ECO:0000313" key="2">
    <source>
        <dbReference type="EMBL" id="MBS2099422.1"/>
    </source>
</evidence>
<dbReference type="PANTHER" id="PTHR46825:SF9">
    <property type="entry name" value="BETA-LACTAMASE-RELATED DOMAIN-CONTAINING PROTEIN"/>
    <property type="match status" value="1"/>
</dbReference>
<dbReference type="InterPro" id="IPR012338">
    <property type="entry name" value="Beta-lactam/transpept-like"/>
</dbReference>
<protein>
    <submittedName>
        <fullName evidence="2">Beta-lactamase family protein</fullName>
    </submittedName>
</protein>
<proteinExistence type="predicted"/>
<gene>
    <name evidence="2" type="ORF">KEM10_14095</name>
</gene>
<dbReference type="Pfam" id="PF00144">
    <property type="entry name" value="Beta-lactamase"/>
    <property type="match status" value="1"/>
</dbReference>